<dbReference type="Proteomes" id="UP000554482">
    <property type="component" value="Unassembled WGS sequence"/>
</dbReference>
<gene>
    <name evidence="1" type="ORF">FRX31_018124</name>
</gene>
<dbReference type="AlphaFoldDB" id="A0A7J6W673"/>
<accession>A0A7J6W673</accession>
<reference evidence="1 2" key="1">
    <citation type="submission" date="2020-06" db="EMBL/GenBank/DDBJ databases">
        <title>Transcriptomic and genomic resources for Thalictrum thalictroides and T. hernandezii: Facilitating candidate gene discovery in an emerging model plant lineage.</title>
        <authorList>
            <person name="Arias T."/>
            <person name="Riano-Pachon D.M."/>
            <person name="Di Stilio V.S."/>
        </authorList>
    </citation>
    <scope>NUCLEOTIDE SEQUENCE [LARGE SCALE GENOMIC DNA]</scope>
    <source>
        <strain evidence="2">cv. WT478/WT964</strain>
        <tissue evidence="1">Leaves</tissue>
    </source>
</reference>
<proteinExistence type="predicted"/>
<protein>
    <submittedName>
        <fullName evidence="1">Uncharacterized protein</fullName>
    </submittedName>
</protein>
<name>A0A7J6W673_THATH</name>
<dbReference type="EMBL" id="JABWDY010021596">
    <property type="protein sequence ID" value="KAF5192288.1"/>
    <property type="molecule type" value="Genomic_DNA"/>
</dbReference>
<evidence type="ECO:0000313" key="1">
    <source>
        <dbReference type="EMBL" id="KAF5192288.1"/>
    </source>
</evidence>
<evidence type="ECO:0000313" key="2">
    <source>
        <dbReference type="Proteomes" id="UP000554482"/>
    </source>
</evidence>
<sequence length="102" mass="11901">MKQDREGISVCSRSSLPFELLPWIEVLQRNPLPYDKSKFFPWKYIWVQNTKQRHPMGQDGSCSKIQSKAKLVYSLWFMNGRARDPTTIGIQVEIEASILSLR</sequence>
<keyword evidence="2" id="KW-1185">Reference proteome</keyword>
<organism evidence="1 2">
    <name type="scientific">Thalictrum thalictroides</name>
    <name type="common">Rue-anemone</name>
    <name type="synonym">Anemone thalictroides</name>
    <dbReference type="NCBI Taxonomy" id="46969"/>
    <lineage>
        <taxon>Eukaryota</taxon>
        <taxon>Viridiplantae</taxon>
        <taxon>Streptophyta</taxon>
        <taxon>Embryophyta</taxon>
        <taxon>Tracheophyta</taxon>
        <taxon>Spermatophyta</taxon>
        <taxon>Magnoliopsida</taxon>
        <taxon>Ranunculales</taxon>
        <taxon>Ranunculaceae</taxon>
        <taxon>Thalictroideae</taxon>
        <taxon>Thalictrum</taxon>
    </lineage>
</organism>
<comment type="caution">
    <text evidence="1">The sequence shown here is derived from an EMBL/GenBank/DDBJ whole genome shotgun (WGS) entry which is preliminary data.</text>
</comment>